<protein>
    <submittedName>
        <fullName evidence="1">Uncharacterized protein</fullName>
    </submittedName>
</protein>
<dbReference type="AlphaFoldDB" id="C8PFW2"/>
<proteinExistence type="predicted"/>
<evidence type="ECO:0000313" key="1">
    <source>
        <dbReference type="EMBL" id="EEV18000.1"/>
    </source>
</evidence>
<gene>
    <name evidence="1" type="ORF">CAMGR0001_0754</name>
</gene>
<name>C8PFW2_9BACT</name>
<accession>C8PFW2</accession>
<organism evidence="1 2">
    <name type="scientific">Campylobacter gracilis RM3268</name>
    <dbReference type="NCBI Taxonomy" id="553220"/>
    <lineage>
        <taxon>Bacteria</taxon>
        <taxon>Pseudomonadati</taxon>
        <taxon>Campylobacterota</taxon>
        <taxon>Epsilonproteobacteria</taxon>
        <taxon>Campylobacterales</taxon>
        <taxon>Campylobacteraceae</taxon>
        <taxon>Campylobacter</taxon>
    </lineage>
</organism>
<dbReference type="Proteomes" id="UP000005709">
    <property type="component" value="Unassembled WGS sequence"/>
</dbReference>
<keyword evidence="2" id="KW-1185">Reference proteome</keyword>
<comment type="caution">
    <text evidence="1">The sequence shown here is derived from an EMBL/GenBank/DDBJ whole genome shotgun (WGS) entry which is preliminary data.</text>
</comment>
<dbReference type="EMBL" id="ACYG01000019">
    <property type="protein sequence ID" value="EEV18000.1"/>
    <property type="molecule type" value="Genomic_DNA"/>
</dbReference>
<sequence length="37" mass="4262">MPLLAMRLVLPFTTRSARRAELLAEFDDKFRAHLTAC</sequence>
<evidence type="ECO:0000313" key="2">
    <source>
        <dbReference type="Proteomes" id="UP000005709"/>
    </source>
</evidence>
<reference evidence="1 2" key="1">
    <citation type="submission" date="2009-07" db="EMBL/GenBank/DDBJ databases">
        <authorList>
            <person name="Madupu R."/>
            <person name="Sebastian Y."/>
            <person name="Durkin A.S."/>
            <person name="Torralba M."/>
            <person name="Methe B."/>
            <person name="Sutton G.G."/>
            <person name="Strausberg R.L."/>
            <person name="Nelson K.E."/>
        </authorList>
    </citation>
    <scope>NUCLEOTIDE SEQUENCE [LARGE SCALE GENOMIC DNA]</scope>
    <source>
        <strain evidence="1 2">RM3268</strain>
    </source>
</reference>